<accession>A0A1G4YUG8</accession>
<dbReference type="Gene3D" id="3.40.50.1110">
    <property type="entry name" value="SGNH hydrolase"/>
    <property type="match status" value="1"/>
</dbReference>
<dbReference type="Proteomes" id="UP000198981">
    <property type="component" value="Unassembled WGS sequence"/>
</dbReference>
<dbReference type="EMBL" id="FMUH01000006">
    <property type="protein sequence ID" value="SCX57094.1"/>
    <property type="molecule type" value="Genomic_DNA"/>
</dbReference>
<keyword evidence="2" id="KW-0732">Signal</keyword>
<dbReference type="RefSeq" id="WP_092806831.1">
    <property type="nucleotide sequence ID" value="NZ_FMUH01000006.1"/>
</dbReference>
<feature type="domain" description="SGNH hydrolase-type esterase" evidence="3">
    <location>
        <begin position="47"/>
        <end position="203"/>
    </location>
</feature>
<sequence>MTRSGRWAGTALLVPLLAAGCGAAAPHATAATTAGGTPGPAEVRVVAVGDSITEMDSPDFDAGDVDQSSWAWWAAGNGVDVLGGWAHSGATTADALAEVQPMQADAVVVMLGNNDIDWTVPTRTVLDHLVAIADVVGVPRVVLSAVAPEDGLGPEVADLNDALAGLAARQGWQFVDPMTDVRDQDGDYRAGTTLDGVHPTEEASARIGVALHEAVLDPDDVSVPAPSPVPGPATDRPDDAADVGPPEQTA</sequence>
<gene>
    <name evidence="4" type="ORF">SAMN03159343_3580</name>
</gene>
<dbReference type="InterPro" id="IPR036514">
    <property type="entry name" value="SGNH_hydro_sf"/>
</dbReference>
<dbReference type="OrthoDB" id="3239155at2"/>
<dbReference type="PROSITE" id="PS51257">
    <property type="entry name" value="PROKAR_LIPOPROTEIN"/>
    <property type="match status" value="1"/>
</dbReference>
<dbReference type="PANTHER" id="PTHR30383">
    <property type="entry name" value="THIOESTERASE 1/PROTEASE 1/LYSOPHOSPHOLIPASE L1"/>
    <property type="match status" value="1"/>
</dbReference>
<name>A0A1G4YUG8_9ACTN</name>
<evidence type="ECO:0000313" key="4">
    <source>
        <dbReference type="EMBL" id="SCX57094.1"/>
    </source>
</evidence>
<protein>
    <submittedName>
        <fullName evidence="4">Lysophospholipase L1</fullName>
    </submittedName>
</protein>
<evidence type="ECO:0000259" key="3">
    <source>
        <dbReference type="Pfam" id="PF13472"/>
    </source>
</evidence>
<feature type="region of interest" description="Disordered" evidence="1">
    <location>
        <begin position="217"/>
        <end position="250"/>
    </location>
</feature>
<organism evidence="4 5">
    <name type="scientific">Klenkia marina</name>
    <dbReference type="NCBI Taxonomy" id="1960309"/>
    <lineage>
        <taxon>Bacteria</taxon>
        <taxon>Bacillati</taxon>
        <taxon>Actinomycetota</taxon>
        <taxon>Actinomycetes</taxon>
        <taxon>Geodermatophilales</taxon>
        <taxon>Geodermatophilaceae</taxon>
        <taxon>Klenkia</taxon>
    </lineage>
</organism>
<feature type="chain" id="PRO_5011488747" evidence="2">
    <location>
        <begin position="31"/>
        <end position="250"/>
    </location>
</feature>
<dbReference type="InterPro" id="IPR051532">
    <property type="entry name" value="Ester_Hydrolysis_Enzymes"/>
</dbReference>
<evidence type="ECO:0000313" key="5">
    <source>
        <dbReference type="Proteomes" id="UP000198981"/>
    </source>
</evidence>
<keyword evidence="5" id="KW-1185">Reference proteome</keyword>
<dbReference type="AlphaFoldDB" id="A0A1G4YUG8"/>
<dbReference type="InterPro" id="IPR013830">
    <property type="entry name" value="SGNH_hydro"/>
</dbReference>
<reference evidence="5" key="1">
    <citation type="submission" date="2016-10" db="EMBL/GenBank/DDBJ databases">
        <authorList>
            <person name="Varghese N."/>
            <person name="Submissions S."/>
        </authorList>
    </citation>
    <scope>NUCLEOTIDE SEQUENCE [LARGE SCALE GENOMIC DNA]</scope>
    <source>
        <strain evidence="5">DSM 45722</strain>
    </source>
</reference>
<dbReference type="Pfam" id="PF13472">
    <property type="entry name" value="Lipase_GDSL_2"/>
    <property type="match status" value="1"/>
</dbReference>
<evidence type="ECO:0000256" key="2">
    <source>
        <dbReference type="SAM" id="SignalP"/>
    </source>
</evidence>
<proteinExistence type="predicted"/>
<dbReference type="STRING" id="1960309.SAMN03159343_3580"/>
<evidence type="ECO:0000256" key="1">
    <source>
        <dbReference type="SAM" id="MobiDB-lite"/>
    </source>
</evidence>
<dbReference type="SUPFAM" id="SSF52266">
    <property type="entry name" value="SGNH hydrolase"/>
    <property type="match status" value="1"/>
</dbReference>
<feature type="signal peptide" evidence="2">
    <location>
        <begin position="1"/>
        <end position="30"/>
    </location>
</feature>